<protein>
    <submittedName>
        <fullName evidence="1">Uncharacterized protein</fullName>
    </submittedName>
</protein>
<comment type="caution">
    <text evidence="1">The sequence shown here is derived from an EMBL/GenBank/DDBJ whole genome shotgun (WGS) entry which is preliminary data.</text>
</comment>
<organism evidence="1 2">
    <name type="scientific">Ensete ventricosum</name>
    <name type="common">Abyssinian banana</name>
    <name type="synonym">Musa ensete</name>
    <dbReference type="NCBI Taxonomy" id="4639"/>
    <lineage>
        <taxon>Eukaryota</taxon>
        <taxon>Viridiplantae</taxon>
        <taxon>Streptophyta</taxon>
        <taxon>Embryophyta</taxon>
        <taxon>Tracheophyta</taxon>
        <taxon>Spermatophyta</taxon>
        <taxon>Magnoliopsida</taxon>
        <taxon>Liliopsida</taxon>
        <taxon>Zingiberales</taxon>
        <taxon>Musaceae</taxon>
        <taxon>Ensete</taxon>
    </lineage>
</organism>
<accession>A0AAV8RK65</accession>
<proteinExistence type="predicted"/>
<gene>
    <name evidence="1" type="ORF">OPV22_007004</name>
</gene>
<keyword evidence="2" id="KW-1185">Reference proteome</keyword>
<dbReference type="EMBL" id="JAQQAF010000002">
    <property type="protein sequence ID" value="KAJ8506118.1"/>
    <property type="molecule type" value="Genomic_DNA"/>
</dbReference>
<dbReference type="Proteomes" id="UP001222027">
    <property type="component" value="Unassembled WGS sequence"/>
</dbReference>
<evidence type="ECO:0000313" key="2">
    <source>
        <dbReference type="Proteomes" id="UP001222027"/>
    </source>
</evidence>
<evidence type="ECO:0000313" key="1">
    <source>
        <dbReference type="EMBL" id="KAJ8506118.1"/>
    </source>
</evidence>
<sequence length="73" mass="8315">MKGENETDSLFLSGRHHPGICGEHFSVADNYLPSLFAGLNLSVRSWPSSMVSGPPKMFWYFSWDVESQPHQWT</sequence>
<reference evidence="1 2" key="1">
    <citation type="submission" date="2022-12" db="EMBL/GenBank/DDBJ databases">
        <title>Chromosome-scale assembly of the Ensete ventricosum genome.</title>
        <authorList>
            <person name="Dussert Y."/>
            <person name="Stocks J."/>
            <person name="Wendawek A."/>
            <person name="Woldeyes F."/>
            <person name="Nichols R.A."/>
            <person name="Borrell J.S."/>
        </authorList>
    </citation>
    <scope>NUCLEOTIDE SEQUENCE [LARGE SCALE GENOMIC DNA]</scope>
    <source>
        <strain evidence="2">cv. Maze</strain>
        <tissue evidence="1">Seeds</tissue>
    </source>
</reference>
<dbReference type="AlphaFoldDB" id="A0AAV8RK65"/>
<name>A0AAV8RK65_ENSVE</name>